<dbReference type="GO" id="GO:0015853">
    <property type="term" value="P:adenine transport"/>
    <property type="evidence" value="ECO:0007669"/>
    <property type="project" value="TreeGrafter"/>
</dbReference>
<reference evidence="8" key="1">
    <citation type="submission" date="2021-01" db="EMBL/GenBank/DDBJ databases">
        <authorList>
            <person name="Corre E."/>
            <person name="Pelletier E."/>
            <person name="Niang G."/>
            <person name="Scheremetjew M."/>
            <person name="Finn R."/>
            <person name="Kale V."/>
            <person name="Holt S."/>
            <person name="Cochrane G."/>
            <person name="Meng A."/>
            <person name="Brown T."/>
            <person name="Cohen L."/>
        </authorList>
    </citation>
    <scope>NUCLEOTIDE SEQUENCE</scope>
    <source>
        <strain evidence="8">SAG 63-3</strain>
    </source>
</reference>
<comment type="similarity">
    <text evidence="2">Belongs to the nucleobase:cation symporter-2 (NCS2) (TC 2.A.40) family. Azg-like subfamily.</text>
</comment>
<feature type="transmembrane region" description="Helical" evidence="7">
    <location>
        <begin position="195"/>
        <end position="212"/>
    </location>
</feature>
<evidence type="ECO:0000256" key="5">
    <source>
        <dbReference type="ARBA" id="ARBA00022989"/>
    </source>
</evidence>
<gene>
    <name evidence="8" type="ORF">PPAR00522_LOCUS12501</name>
</gene>
<feature type="transmembrane region" description="Helical" evidence="7">
    <location>
        <begin position="296"/>
        <end position="329"/>
    </location>
</feature>
<name>A0A7S0V8E5_9CHLO</name>
<organism evidence="8">
    <name type="scientific">Polytomella parva</name>
    <dbReference type="NCBI Taxonomy" id="51329"/>
    <lineage>
        <taxon>Eukaryota</taxon>
        <taxon>Viridiplantae</taxon>
        <taxon>Chlorophyta</taxon>
        <taxon>core chlorophytes</taxon>
        <taxon>Chlorophyceae</taxon>
        <taxon>CS clade</taxon>
        <taxon>Chlamydomonadales</taxon>
        <taxon>Chlamydomonadaceae</taxon>
        <taxon>Polytomella</taxon>
    </lineage>
</organism>
<evidence type="ECO:0000256" key="2">
    <source>
        <dbReference type="ARBA" id="ARBA00005697"/>
    </source>
</evidence>
<dbReference type="InterPro" id="IPR045018">
    <property type="entry name" value="Azg-like"/>
</dbReference>
<feature type="transmembrane region" description="Helical" evidence="7">
    <location>
        <begin position="424"/>
        <end position="442"/>
    </location>
</feature>
<dbReference type="Pfam" id="PF00860">
    <property type="entry name" value="Xan_ur_permease"/>
    <property type="match status" value="2"/>
</dbReference>
<dbReference type="GO" id="GO:0005345">
    <property type="term" value="F:purine nucleobase transmembrane transporter activity"/>
    <property type="evidence" value="ECO:0007669"/>
    <property type="project" value="TreeGrafter"/>
</dbReference>
<dbReference type="PANTHER" id="PTHR43337:SF1">
    <property type="entry name" value="XANTHINE_URACIL PERMEASE C887.17-RELATED"/>
    <property type="match status" value="1"/>
</dbReference>
<evidence type="ECO:0000256" key="4">
    <source>
        <dbReference type="ARBA" id="ARBA00022692"/>
    </source>
</evidence>
<evidence type="ECO:0000256" key="6">
    <source>
        <dbReference type="ARBA" id="ARBA00023136"/>
    </source>
</evidence>
<feature type="transmembrane region" description="Helical" evidence="7">
    <location>
        <begin position="111"/>
        <end position="130"/>
    </location>
</feature>
<feature type="transmembrane region" description="Helical" evidence="7">
    <location>
        <begin position="533"/>
        <end position="553"/>
    </location>
</feature>
<sequence length="616" mass="66152">MMGDEHPHKKALFGLTIGHKLNRLVAESRIGKYFKIDERRTSFLTELRAGTVLFLTIAYILPVNAGILSDTGATCKPYKDCTAAGFALAGDACKFFDPGYADCVTKCKQQLISATSIAAMLACILMGVIANVPFSLAPGMGINAYFTYTIVGYYGTGSITYEAGLAAVFVEGLIFMLISAVGVRGKLVQLIPKHVMMSTACGIGMFLAFIGLQASEGLGVVGLDTATIVGLGGCKPNHRSYPYVFPTTAPNFDSASTEPSFNSLCDVPDSSVINFPSVGSVYSCDNMKMRDPKMWLGIYGGILMVLLTVFKARAAILWGVLFTTFISWIPHHEATYLVPGSANKEFFLKGGTAPVVNRVAGTLDFKALGHGHTWVALVMFLYLDFMDATSTMVSMSKLVGHHVPGFLDENGSWPRQTATMMMDGFAITIGSILGTSPLTVMVESAVGIREGGRTGLTVVTTGLWFGLAMFLSPIFSSIPPYATGPALVLVGAFMMDHARYIDWEDVRVAVPSFLTIILMPLLYSIAYGVIGGIFSSLVIEFLVFIFKAMLNLYDGIPIKITFYQEFSRIICVLMGPEFLASHGISGYDVSNAGSANEDAKVAHDAVKVPVISAPAH</sequence>
<feature type="transmembrane region" description="Helical" evidence="7">
    <location>
        <begin position="454"/>
        <end position="472"/>
    </location>
</feature>
<dbReference type="GO" id="GO:0005886">
    <property type="term" value="C:plasma membrane"/>
    <property type="evidence" value="ECO:0007669"/>
    <property type="project" value="TreeGrafter"/>
</dbReference>
<dbReference type="AlphaFoldDB" id="A0A7S0V8E5"/>
<dbReference type="GO" id="GO:0012505">
    <property type="term" value="C:endomembrane system"/>
    <property type="evidence" value="ECO:0007669"/>
    <property type="project" value="UniProtKB-SubCell"/>
</dbReference>
<evidence type="ECO:0000256" key="7">
    <source>
        <dbReference type="SAM" id="Phobius"/>
    </source>
</evidence>
<evidence type="ECO:0000256" key="3">
    <source>
        <dbReference type="ARBA" id="ARBA00022448"/>
    </source>
</evidence>
<feature type="transmembrane region" description="Helical" evidence="7">
    <location>
        <begin position="163"/>
        <end position="183"/>
    </location>
</feature>
<evidence type="ECO:0000313" key="8">
    <source>
        <dbReference type="EMBL" id="CAD8776554.1"/>
    </source>
</evidence>
<proteinExistence type="inferred from homology"/>
<keyword evidence="5 7" id="KW-1133">Transmembrane helix</keyword>
<keyword evidence="6 7" id="KW-0472">Membrane</keyword>
<keyword evidence="3" id="KW-0813">Transport</keyword>
<protein>
    <submittedName>
        <fullName evidence="8">Uncharacterized protein</fullName>
    </submittedName>
</protein>
<dbReference type="EMBL" id="HBFM01019186">
    <property type="protein sequence ID" value="CAD8776554.1"/>
    <property type="molecule type" value="Transcribed_RNA"/>
</dbReference>
<keyword evidence="4 7" id="KW-0812">Transmembrane</keyword>
<evidence type="ECO:0000256" key="1">
    <source>
        <dbReference type="ARBA" id="ARBA00004127"/>
    </source>
</evidence>
<dbReference type="PANTHER" id="PTHR43337">
    <property type="entry name" value="XANTHINE/URACIL PERMEASE C887.17-RELATED"/>
    <property type="match status" value="1"/>
</dbReference>
<comment type="subcellular location">
    <subcellularLocation>
        <location evidence="1">Endomembrane system</location>
        <topology evidence="1">Multi-pass membrane protein</topology>
    </subcellularLocation>
</comment>
<feature type="transmembrane region" description="Helical" evidence="7">
    <location>
        <begin position="136"/>
        <end position="156"/>
    </location>
</feature>
<accession>A0A7S0V8E5</accession>
<dbReference type="InterPro" id="IPR006043">
    <property type="entry name" value="NCS2"/>
</dbReference>
<dbReference type="GO" id="GO:0015854">
    <property type="term" value="P:guanine transport"/>
    <property type="evidence" value="ECO:0007669"/>
    <property type="project" value="TreeGrafter"/>
</dbReference>